<evidence type="ECO:0000256" key="4">
    <source>
        <dbReference type="ARBA" id="ARBA00022827"/>
    </source>
</evidence>
<sequence>MIRGDFYDTEHEAYRAAWQSFVEREVRPRQPDWEQAGIVDKETWRLAGKQNLLCPWADPEFGGLGLTDLRYEQIAIEELARVGESGFAVPLHSGVVAPYLAEFGSVEQKQRLLTGAVSGERVLALAITEPGAGSDVAGVRTRAVADGDEWVLNGAKTFISSGVNADTVVVAARTGEGHQLGLFLVHTGMPGFSRGRKLDKLGLRTQDTAELFFDDVRLTGADVLGDPAQGFSMLMNQFALERLIVAIGGVAAAEAALAETVRYARERTAFGRTLTQFQDTRFRLAAMRAEISSAQAFVDRCVLAYNDDRLTADEAAQAKLVATETQGRVVDDCLQMFGGYGYMWEYPICRMYADARIQRIYGGTSEIMKEIISRSMDL</sequence>
<feature type="domain" description="Acyl-CoA dehydrogenase/oxidase C-terminal" evidence="7">
    <location>
        <begin position="229"/>
        <end position="376"/>
    </location>
</feature>
<evidence type="ECO:0000313" key="11">
    <source>
        <dbReference type="Proteomes" id="UP000292564"/>
    </source>
</evidence>
<proteinExistence type="inferred from homology"/>
<dbReference type="Pfam" id="PF00441">
    <property type="entry name" value="Acyl-CoA_dh_1"/>
    <property type="match status" value="1"/>
</dbReference>
<dbReference type="InterPro" id="IPR006091">
    <property type="entry name" value="Acyl-CoA_Oxase/DH_mid-dom"/>
</dbReference>
<dbReference type="PROSITE" id="PS00072">
    <property type="entry name" value="ACYL_COA_DH_1"/>
    <property type="match status" value="1"/>
</dbReference>
<dbReference type="InterPro" id="IPR037069">
    <property type="entry name" value="AcylCoA_DH/ox_N_sf"/>
</dbReference>
<reference evidence="10 11" key="1">
    <citation type="submission" date="2019-02" db="EMBL/GenBank/DDBJ databases">
        <title>Sequencing the genomes of 1000 actinobacteria strains.</title>
        <authorList>
            <person name="Klenk H.-P."/>
        </authorList>
    </citation>
    <scope>NUCLEOTIDE SEQUENCE [LARGE SCALE GENOMIC DNA]</scope>
    <source>
        <strain evidence="10 11">DSM 45162</strain>
    </source>
</reference>
<feature type="domain" description="Acyl-CoA oxidase/dehydrogenase middle" evidence="8">
    <location>
        <begin position="124"/>
        <end position="216"/>
    </location>
</feature>
<dbReference type="GO" id="GO:0046359">
    <property type="term" value="P:butyrate catabolic process"/>
    <property type="evidence" value="ECO:0007669"/>
    <property type="project" value="TreeGrafter"/>
</dbReference>
<gene>
    <name evidence="10" type="ORF">EV385_3199</name>
</gene>
<dbReference type="GO" id="GO:0050660">
    <property type="term" value="F:flavin adenine dinucleotide binding"/>
    <property type="evidence" value="ECO:0007669"/>
    <property type="project" value="InterPro"/>
</dbReference>
<dbReference type="OrthoDB" id="3176804at2"/>
<feature type="domain" description="Acyl-CoA dehydrogenase/oxidase N-terminal" evidence="9">
    <location>
        <begin position="9"/>
        <end position="120"/>
    </location>
</feature>
<evidence type="ECO:0000313" key="10">
    <source>
        <dbReference type="EMBL" id="RZU51372.1"/>
    </source>
</evidence>
<dbReference type="SUPFAM" id="SSF47203">
    <property type="entry name" value="Acyl-CoA dehydrogenase C-terminal domain-like"/>
    <property type="match status" value="1"/>
</dbReference>
<evidence type="ECO:0000256" key="5">
    <source>
        <dbReference type="ARBA" id="ARBA00023002"/>
    </source>
</evidence>
<dbReference type="InterPro" id="IPR036250">
    <property type="entry name" value="AcylCo_DH-like_C"/>
</dbReference>
<dbReference type="PROSITE" id="PS00073">
    <property type="entry name" value="ACYL_COA_DH_2"/>
    <property type="match status" value="1"/>
</dbReference>
<dbReference type="InterPro" id="IPR009100">
    <property type="entry name" value="AcylCoA_DH/oxidase_NM_dom_sf"/>
</dbReference>
<dbReference type="FunFam" id="2.40.110.10:FF:000002">
    <property type="entry name" value="Acyl-CoA dehydrogenase fadE12"/>
    <property type="match status" value="1"/>
</dbReference>
<accession>A0A4Q7ZKB6</accession>
<dbReference type="InterPro" id="IPR006089">
    <property type="entry name" value="Acyl-CoA_DH_CS"/>
</dbReference>
<name>A0A4Q7ZKB6_9ACTN</name>
<organism evidence="10 11">
    <name type="scientific">Krasilnikovia cinnamomea</name>
    <dbReference type="NCBI Taxonomy" id="349313"/>
    <lineage>
        <taxon>Bacteria</taxon>
        <taxon>Bacillati</taxon>
        <taxon>Actinomycetota</taxon>
        <taxon>Actinomycetes</taxon>
        <taxon>Micromonosporales</taxon>
        <taxon>Micromonosporaceae</taxon>
        <taxon>Krasilnikovia</taxon>
    </lineage>
</organism>
<evidence type="ECO:0000259" key="7">
    <source>
        <dbReference type="Pfam" id="PF00441"/>
    </source>
</evidence>
<dbReference type="PANTHER" id="PTHR43884">
    <property type="entry name" value="ACYL-COA DEHYDROGENASE"/>
    <property type="match status" value="1"/>
</dbReference>
<dbReference type="SUPFAM" id="SSF56645">
    <property type="entry name" value="Acyl-CoA dehydrogenase NM domain-like"/>
    <property type="match status" value="1"/>
</dbReference>
<evidence type="ECO:0000256" key="6">
    <source>
        <dbReference type="RuleBase" id="RU362125"/>
    </source>
</evidence>
<dbReference type="InterPro" id="IPR009075">
    <property type="entry name" value="AcylCo_DH/oxidase_C"/>
</dbReference>
<dbReference type="GO" id="GO:0033539">
    <property type="term" value="P:fatty acid beta-oxidation using acyl-CoA dehydrogenase"/>
    <property type="evidence" value="ECO:0007669"/>
    <property type="project" value="TreeGrafter"/>
</dbReference>
<dbReference type="AlphaFoldDB" id="A0A4Q7ZKB6"/>
<keyword evidence="5 6" id="KW-0560">Oxidoreductase</keyword>
<keyword evidence="11" id="KW-1185">Reference proteome</keyword>
<comment type="cofactor">
    <cofactor evidence="1 6">
        <name>FAD</name>
        <dbReference type="ChEBI" id="CHEBI:57692"/>
    </cofactor>
</comment>
<comment type="caution">
    <text evidence="10">The sequence shown here is derived from an EMBL/GenBank/DDBJ whole genome shotgun (WGS) entry which is preliminary data.</text>
</comment>
<dbReference type="GO" id="GO:0003995">
    <property type="term" value="F:acyl-CoA dehydrogenase activity"/>
    <property type="evidence" value="ECO:0007669"/>
    <property type="project" value="InterPro"/>
</dbReference>
<keyword evidence="4 6" id="KW-0274">FAD</keyword>
<dbReference type="Gene3D" id="2.40.110.10">
    <property type="entry name" value="Butyryl-CoA Dehydrogenase, subunit A, domain 2"/>
    <property type="match status" value="1"/>
</dbReference>
<evidence type="ECO:0000256" key="3">
    <source>
        <dbReference type="ARBA" id="ARBA00022630"/>
    </source>
</evidence>
<dbReference type="FunFam" id="1.20.140.10:FF:000001">
    <property type="entry name" value="Acyl-CoA dehydrogenase"/>
    <property type="match status" value="1"/>
</dbReference>
<dbReference type="Pfam" id="PF02770">
    <property type="entry name" value="Acyl-CoA_dh_M"/>
    <property type="match status" value="1"/>
</dbReference>
<dbReference type="PANTHER" id="PTHR43884:SF12">
    <property type="entry name" value="ISOVALERYL-COA DEHYDROGENASE, MITOCHONDRIAL-RELATED"/>
    <property type="match status" value="1"/>
</dbReference>
<dbReference type="InterPro" id="IPR013786">
    <property type="entry name" value="AcylCoA_DH/ox_N"/>
</dbReference>
<evidence type="ECO:0000259" key="8">
    <source>
        <dbReference type="Pfam" id="PF02770"/>
    </source>
</evidence>
<dbReference type="InterPro" id="IPR046373">
    <property type="entry name" value="Acyl-CoA_Oxase/DH_mid-dom_sf"/>
</dbReference>
<evidence type="ECO:0000259" key="9">
    <source>
        <dbReference type="Pfam" id="PF02771"/>
    </source>
</evidence>
<dbReference type="Pfam" id="PF02771">
    <property type="entry name" value="Acyl-CoA_dh_N"/>
    <property type="match status" value="1"/>
</dbReference>
<keyword evidence="3 6" id="KW-0285">Flavoprotein</keyword>
<dbReference type="Gene3D" id="1.10.540.10">
    <property type="entry name" value="Acyl-CoA dehydrogenase/oxidase, N-terminal domain"/>
    <property type="match status" value="1"/>
</dbReference>
<comment type="similarity">
    <text evidence="2 6">Belongs to the acyl-CoA dehydrogenase family.</text>
</comment>
<protein>
    <submittedName>
        <fullName evidence="10">Acyl-CoA dehydrogenase</fullName>
    </submittedName>
</protein>
<dbReference type="Gene3D" id="1.20.140.10">
    <property type="entry name" value="Butyryl-CoA Dehydrogenase, subunit A, domain 3"/>
    <property type="match status" value="1"/>
</dbReference>
<dbReference type="RefSeq" id="WP_130510140.1">
    <property type="nucleotide sequence ID" value="NZ_SHKY01000001.1"/>
</dbReference>
<dbReference type="EMBL" id="SHKY01000001">
    <property type="protein sequence ID" value="RZU51372.1"/>
    <property type="molecule type" value="Genomic_DNA"/>
</dbReference>
<evidence type="ECO:0000256" key="2">
    <source>
        <dbReference type="ARBA" id="ARBA00009347"/>
    </source>
</evidence>
<dbReference type="Proteomes" id="UP000292564">
    <property type="component" value="Unassembled WGS sequence"/>
</dbReference>
<evidence type="ECO:0000256" key="1">
    <source>
        <dbReference type="ARBA" id="ARBA00001974"/>
    </source>
</evidence>